<proteinExistence type="predicted"/>
<dbReference type="Proteomes" id="UP000241986">
    <property type="component" value="Unassembled WGS sequence"/>
</dbReference>
<protein>
    <submittedName>
        <fullName evidence="1">Uncharacterized protein</fullName>
    </submittedName>
</protein>
<name>A0A2T4MZF9_AERVE</name>
<sequence length="275" mass="31020">MSKISVFERPLAMLDLGNMKDISAFGIYPWGNEAPLTFDEVSQAITEGRLIEPGVFSDEPEGDERHNIDECSRNEHIQRIAWFAKNFDSKVSPEIEIDIVGVSESAEKESVEFSFAFSGGNHRLSAMIFNGVRDYPVRLNNGNKKSIESNPAFKNWIEAPSHDGMFGYNILSSEQETWEVDARNEPHAKRRRIWVSDVSHMGMSIARLNINEAASSYEIEDKNGERFCHFTRGDDGKEPVTIELFLSKCAEHISSLFANERLASEVAQRLNKIAA</sequence>
<comment type="caution">
    <text evidence="1">The sequence shown here is derived from an EMBL/GenBank/DDBJ whole genome shotgun (WGS) entry which is preliminary data.</text>
</comment>
<dbReference type="AlphaFoldDB" id="A0A2T4MZF9"/>
<organism evidence="1 2">
    <name type="scientific">Aeromonas veronii</name>
    <dbReference type="NCBI Taxonomy" id="654"/>
    <lineage>
        <taxon>Bacteria</taxon>
        <taxon>Pseudomonadati</taxon>
        <taxon>Pseudomonadota</taxon>
        <taxon>Gammaproteobacteria</taxon>
        <taxon>Aeromonadales</taxon>
        <taxon>Aeromonadaceae</taxon>
        <taxon>Aeromonas</taxon>
    </lineage>
</organism>
<evidence type="ECO:0000313" key="1">
    <source>
        <dbReference type="EMBL" id="PTH79958.1"/>
    </source>
</evidence>
<reference evidence="1 2" key="1">
    <citation type="submission" date="2018-03" db="EMBL/GenBank/DDBJ databases">
        <title>Aeromonas veronii whole genome sequencing and analysis.</title>
        <authorList>
            <person name="Xie H."/>
            <person name="Liu T."/>
            <person name="Wang K."/>
        </authorList>
    </citation>
    <scope>NUCLEOTIDE SEQUENCE [LARGE SCALE GENOMIC DNA]</scope>
    <source>
        <strain evidence="1 2">XH.VA.1</strain>
    </source>
</reference>
<accession>A0A2T4MZF9</accession>
<dbReference type="EMBL" id="PZKL01000038">
    <property type="protein sequence ID" value="PTH79958.1"/>
    <property type="molecule type" value="Genomic_DNA"/>
</dbReference>
<evidence type="ECO:0000313" key="2">
    <source>
        <dbReference type="Proteomes" id="UP000241986"/>
    </source>
</evidence>
<gene>
    <name evidence="1" type="ORF">DAA48_16985</name>
</gene>
<dbReference type="RefSeq" id="WP_107684127.1">
    <property type="nucleotide sequence ID" value="NZ_PZKL01000038.1"/>
</dbReference>